<feature type="domain" description="WRC" evidence="8">
    <location>
        <begin position="80"/>
        <end position="124"/>
    </location>
</feature>
<evidence type="ECO:0000256" key="1">
    <source>
        <dbReference type="ARBA" id="ARBA00004123"/>
    </source>
</evidence>
<evidence type="ECO:0000313" key="9">
    <source>
        <dbReference type="EMBL" id="KAK9755992.1"/>
    </source>
</evidence>
<dbReference type="GO" id="GO:0099402">
    <property type="term" value="P:plant organ development"/>
    <property type="evidence" value="ECO:0007669"/>
    <property type="project" value="UniProtKB-ARBA"/>
</dbReference>
<dbReference type="InterPro" id="IPR014978">
    <property type="entry name" value="Gln-Leu-Gln_QLQ"/>
</dbReference>
<proteinExistence type="inferred from homology"/>
<accession>A0AAW1ND50</accession>
<reference evidence="9" key="1">
    <citation type="submission" date="2024-03" db="EMBL/GenBank/DDBJ databases">
        <title>WGS assembly of Saponaria officinalis var. Norfolk2.</title>
        <authorList>
            <person name="Jenkins J."/>
            <person name="Shu S."/>
            <person name="Grimwood J."/>
            <person name="Barry K."/>
            <person name="Goodstein D."/>
            <person name="Schmutz J."/>
            <person name="Leebens-Mack J."/>
            <person name="Osbourn A."/>
        </authorList>
    </citation>
    <scope>NUCLEOTIDE SEQUENCE [LARGE SCALE GENOMIC DNA]</scope>
    <source>
        <strain evidence="9">JIC</strain>
    </source>
</reference>
<dbReference type="PROSITE" id="PS51666">
    <property type="entry name" value="QLQ"/>
    <property type="match status" value="1"/>
</dbReference>
<evidence type="ECO:0000259" key="8">
    <source>
        <dbReference type="PROSITE" id="PS51667"/>
    </source>
</evidence>
<dbReference type="InterPro" id="IPR031137">
    <property type="entry name" value="GRF"/>
</dbReference>
<dbReference type="GO" id="GO:0005524">
    <property type="term" value="F:ATP binding"/>
    <property type="evidence" value="ECO:0007669"/>
    <property type="project" value="UniProtKB-UniRule"/>
</dbReference>
<evidence type="ECO:0000256" key="4">
    <source>
        <dbReference type="PROSITE-ProRule" id="PRU01002"/>
    </source>
</evidence>
<keyword evidence="3 5" id="KW-0539">Nucleus</keyword>
<feature type="domain" description="QLQ" evidence="7">
    <location>
        <begin position="11"/>
        <end position="46"/>
    </location>
</feature>
<dbReference type="AlphaFoldDB" id="A0AAW1ND50"/>
<keyword evidence="10" id="KW-1185">Reference proteome</keyword>
<comment type="caution">
    <text evidence="4">Lacks conserved residue(s) required for the propagation of feature annotation.</text>
</comment>
<evidence type="ECO:0000313" key="10">
    <source>
        <dbReference type="Proteomes" id="UP001443914"/>
    </source>
</evidence>
<comment type="subcellular location">
    <subcellularLocation>
        <location evidence="1 5">Nucleus</location>
    </subcellularLocation>
</comment>
<sequence length="285" mass="31829">MIRGRNNGGVAFTGKQCEELEKQVLTFRYLMSGVAVPPALMSSVITSSASSNSSLFPHHQQHHLPIGSSYFQVGYGRKIDPEPGRCKRTDGKKWRCSKEAHQDSKYCEKHMHRSKSKAKKQFNALNNNNIINISPTKTAITTTSSAAVKSYSPYPAISYCPVSQCSYPNKFQPKSSTFYPFMSTQSSSSSNVSMSVRDDGTSPNWLGLDGEFLDQPRKEIVRYSNSHMKGAVEESSFSGLEASKEEHNVGEDEEHESQKLYHHFLGDWPTKLKNSHALGRFSTTN</sequence>
<evidence type="ECO:0000256" key="6">
    <source>
        <dbReference type="SAM" id="MobiDB-lite"/>
    </source>
</evidence>
<keyword evidence="5" id="KW-0804">Transcription</keyword>
<keyword evidence="5" id="KW-0010">Activator</keyword>
<evidence type="ECO:0000256" key="5">
    <source>
        <dbReference type="RuleBase" id="RU367127"/>
    </source>
</evidence>
<evidence type="ECO:0000256" key="3">
    <source>
        <dbReference type="ARBA" id="ARBA00023242"/>
    </source>
</evidence>
<organism evidence="9 10">
    <name type="scientific">Saponaria officinalis</name>
    <name type="common">Common soapwort</name>
    <name type="synonym">Lychnis saponaria</name>
    <dbReference type="NCBI Taxonomy" id="3572"/>
    <lineage>
        <taxon>Eukaryota</taxon>
        <taxon>Viridiplantae</taxon>
        <taxon>Streptophyta</taxon>
        <taxon>Embryophyta</taxon>
        <taxon>Tracheophyta</taxon>
        <taxon>Spermatophyta</taxon>
        <taxon>Magnoliopsida</taxon>
        <taxon>eudicotyledons</taxon>
        <taxon>Gunneridae</taxon>
        <taxon>Pentapetalae</taxon>
        <taxon>Caryophyllales</taxon>
        <taxon>Caryophyllaceae</taxon>
        <taxon>Caryophylleae</taxon>
        <taxon>Saponaria</taxon>
    </lineage>
</organism>
<evidence type="ECO:0000259" key="7">
    <source>
        <dbReference type="PROSITE" id="PS51666"/>
    </source>
</evidence>
<name>A0AAW1ND50_SAPOF</name>
<dbReference type="GO" id="GO:0006351">
    <property type="term" value="P:DNA-templated transcription"/>
    <property type="evidence" value="ECO:0007669"/>
    <property type="project" value="UniProtKB-UniRule"/>
</dbReference>
<dbReference type="EMBL" id="JBDFQZ010000001">
    <property type="protein sequence ID" value="KAK9755992.1"/>
    <property type="molecule type" value="Genomic_DNA"/>
</dbReference>
<dbReference type="PANTHER" id="PTHR31602">
    <property type="entry name" value="GROWTH-REGULATING FACTOR 5"/>
    <property type="match status" value="1"/>
</dbReference>
<dbReference type="GO" id="GO:0005634">
    <property type="term" value="C:nucleus"/>
    <property type="evidence" value="ECO:0007669"/>
    <property type="project" value="UniProtKB-SubCell"/>
</dbReference>
<comment type="domain">
    <text evidence="5">The QLQ domain and WRC domain may be involved in protein-protein interaction and DNA-binding, respectively.</text>
</comment>
<keyword evidence="5" id="KW-0805">Transcription regulation</keyword>
<feature type="region of interest" description="Disordered" evidence="6">
    <location>
        <begin position="234"/>
        <end position="256"/>
    </location>
</feature>
<dbReference type="SMART" id="SM00951">
    <property type="entry name" value="QLQ"/>
    <property type="match status" value="1"/>
</dbReference>
<gene>
    <name evidence="9" type="ORF">RND81_01G065400</name>
</gene>
<comment type="similarity">
    <text evidence="2 5">Belongs to the GRF family.</text>
</comment>
<comment type="caution">
    <text evidence="9">The sequence shown here is derived from an EMBL/GenBank/DDBJ whole genome shotgun (WGS) entry which is preliminary data.</text>
</comment>
<evidence type="ECO:0000256" key="2">
    <source>
        <dbReference type="ARBA" id="ARBA00008122"/>
    </source>
</evidence>
<dbReference type="GO" id="GO:0006355">
    <property type="term" value="P:regulation of DNA-templated transcription"/>
    <property type="evidence" value="ECO:0007669"/>
    <property type="project" value="InterPro"/>
</dbReference>
<protein>
    <recommendedName>
        <fullName evidence="5">Growth-regulating factor</fullName>
    </recommendedName>
</protein>
<dbReference type="PANTHER" id="PTHR31602:SF46">
    <property type="entry name" value="GROWTH-REGULATING FACTOR 6"/>
    <property type="match status" value="1"/>
</dbReference>
<dbReference type="Proteomes" id="UP001443914">
    <property type="component" value="Unassembled WGS sequence"/>
</dbReference>
<dbReference type="Pfam" id="PF08879">
    <property type="entry name" value="WRC"/>
    <property type="match status" value="1"/>
</dbReference>
<dbReference type="PROSITE" id="PS51667">
    <property type="entry name" value="WRC"/>
    <property type="match status" value="1"/>
</dbReference>
<dbReference type="InterPro" id="IPR014977">
    <property type="entry name" value="WRC_dom"/>
</dbReference>
<dbReference type="Pfam" id="PF08880">
    <property type="entry name" value="QLQ"/>
    <property type="match status" value="1"/>
</dbReference>
<comment type="function">
    <text evidence="5">Transcription activator.</text>
</comment>